<proteinExistence type="predicted"/>
<evidence type="ECO:0000259" key="2">
    <source>
        <dbReference type="PROSITE" id="PS50846"/>
    </source>
</evidence>
<comment type="caution">
    <text evidence="3">The sequence shown here is derived from an EMBL/GenBank/DDBJ whole genome shotgun (WGS) entry which is preliminary data.</text>
</comment>
<dbReference type="Proteomes" id="UP000323000">
    <property type="component" value="Chromosome 3"/>
</dbReference>
<dbReference type="PROSITE" id="PS50846">
    <property type="entry name" value="HMA_2"/>
    <property type="match status" value="1"/>
</dbReference>
<feature type="domain" description="HMA" evidence="2">
    <location>
        <begin position="182"/>
        <end position="251"/>
    </location>
</feature>
<evidence type="ECO:0000256" key="1">
    <source>
        <dbReference type="SAM" id="MobiDB-lite"/>
    </source>
</evidence>
<protein>
    <recommendedName>
        <fullName evidence="2">HMA domain-containing protein</fullName>
    </recommendedName>
</protein>
<gene>
    <name evidence="3" type="ORF">EZV62_008691</name>
</gene>
<dbReference type="PANTHER" id="PTHR46932">
    <property type="entry name" value="HEAVY METAL-ASSOCIATED ISOPRENYLATED PLANT PROTEIN 47"/>
    <property type="match status" value="1"/>
</dbReference>
<dbReference type="OrthoDB" id="692882at2759"/>
<reference evidence="4" key="1">
    <citation type="journal article" date="2019" name="Gigascience">
        <title>De novo genome assembly of the endangered Acer yangbiense, a plant species with extremely small populations endemic to Yunnan Province, China.</title>
        <authorList>
            <person name="Yang J."/>
            <person name="Wariss H.M."/>
            <person name="Tao L."/>
            <person name="Zhang R."/>
            <person name="Yun Q."/>
            <person name="Hollingsworth P."/>
            <person name="Dao Z."/>
            <person name="Luo G."/>
            <person name="Guo H."/>
            <person name="Ma Y."/>
            <person name="Sun W."/>
        </authorList>
    </citation>
    <scope>NUCLEOTIDE SEQUENCE [LARGE SCALE GENOMIC DNA]</scope>
    <source>
        <strain evidence="4">cv. Malutang</strain>
    </source>
</reference>
<dbReference type="AlphaFoldDB" id="A0A5C7IG33"/>
<keyword evidence="4" id="KW-1185">Reference proteome</keyword>
<accession>A0A5C7IG33</accession>
<feature type="region of interest" description="Disordered" evidence="1">
    <location>
        <begin position="327"/>
        <end position="348"/>
    </location>
</feature>
<dbReference type="InterPro" id="IPR042885">
    <property type="entry name" value="HIPP47/16"/>
</dbReference>
<dbReference type="InterPro" id="IPR006121">
    <property type="entry name" value="HMA_dom"/>
</dbReference>
<organism evidence="3 4">
    <name type="scientific">Acer yangbiense</name>
    <dbReference type="NCBI Taxonomy" id="1000413"/>
    <lineage>
        <taxon>Eukaryota</taxon>
        <taxon>Viridiplantae</taxon>
        <taxon>Streptophyta</taxon>
        <taxon>Embryophyta</taxon>
        <taxon>Tracheophyta</taxon>
        <taxon>Spermatophyta</taxon>
        <taxon>Magnoliopsida</taxon>
        <taxon>eudicotyledons</taxon>
        <taxon>Gunneridae</taxon>
        <taxon>Pentapetalae</taxon>
        <taxon>rosids</taxon>
        <taxon>malvids</taxon>
        <taxon>Sapindales</taxon>
        <taxon>Sapindaceae</taxon>
        <taxon>Hippocastanoideae</taxon>
        <taxon>Acereae</taxon>
        <taxon>Acer</taxon>
    </lineage>
</organism>
<dbReference type="EMBL" id="VAHF01000003">
    <property type="protein sequence ID" value="TXG67416.1"/>
    <property type="molecule type" value="Genomic_DNA"/>
</dbReference>
<name>A0A5C7IG33_9ROSI</name>
<evidence type="ECO:0000313" key="4">
    <source>
        <dbReference type="Proteomes" id="UP000323000"/>
    </source>
</evidence>
<dbReference type="PANTHER" id="PTHR46932:SF12">
    <property type="entry name" value="HEAVY METAL-ASSOCIATED ISOPRENYLATED PLANT PROTEIN 47"/>
    <property type="match status" value="1"/>
</dbReference>
<dbReference type="Gene3D" id="3.30.70.100">
    <property type="match status" value="2"/>
</dbReference>
<dbReference type="GO" id="GO:0046872">
    <property type="term" value="F:metal ion binding"/>
    <property type="evidence" value="ECO:0007669"/>
    <property type="project" value="InterPro"/>
</dbReference>
<evidence type="ECO:0000313" key="3">
    <source>
        <dbReference type="EMBL" id="TXG67416.1"/>
    </source>
</evidence>
<sequence>MVMEVVCPICSKKAETSLHALWRCSSLKGVRGACGLADGSSCLDSSPFLDFVISCSSQLGLKEFESICVLWWRIWHRRNLFIHKKVLMPGSDVVEWANTFTSDFYSANACVDGQRVLARGSSIRWQVPLIGYVKINTDAALNCKDKVSSFGVVIRDSAGRVLVALCRNLIDMFCFLVGLMMQQKIVIMLKLKCDKCRSKAMKIAAVADGVISVAWEGDEKNKVVMTGDGTDAATVTGLLRKKLGYADLQKIVIKVQVRCKKCWSKAMKIVAAAEGEIISVAWEGEGKDKMVVIGDGVDAATLTGNLRKKLGYAELLLVEEVKGKKEEKKEEKKEVKKEEKKEEKKVVPKEEPQCYQPFGYQLCGPVIVYHEDPFTSSCNIM</sequence>